<dbReference type="NCBIfam" id="TIGR02887">
    <property type="entry name" value="spore_ger_x_C"/>
    <property type="match status" value="1"/>
</dbReference>
<evidence type="ECO:0000259" key="9">
    <source>
        <dbReference type="Pfam" id="PF25198"/>
    </source>
</evidence>
<dbReference type="AlphaFoldDB" id="A0A7W3SX48"/>
<feature type="domain" description="Spore germination protein N-terminal" evidence="9">
    <location>
        <begin position="29"/>
        <end position="197"/>
    </location>
</feature>
<keyword evidence="7" id="KW-0449">Lipoprotein</keyword>
<sequence length="397" mass="44172">MNMLRKRLITICLALFPLVIISGCWSAFEINDRAFATIMLLDLTDKGETELSLGFLLPNRMTPGTTGGSGAPKGEPFTFVTKAAENISQAFSEISVDLSRPISFGHTQIIVIGEKYARQGVLPIIQFAERQAAFHLSSNIFVTHGKVSKITKTPLVFEPFVSIILSKYIRQHYTLDSTVKDVIIASYKGGDILLPFLNFTEKPEIEVDNPKKNQWMGTDGAAILSGGKMSNIKLNPDELRGSLWLSAQIKSTIITVASPSDGKEISCVAQDVSTKFDPVVKNGEVSFKIKSKAKAFVLDNKSDIDLSKSDTLIQIKKKLNEAVKNNIKQVLNKTREAKSDAFLMSNYLDWQYPKAWKKIKSRWKDYYSSSLPIDISVDIDLDRTGGNYRSVEVEKTD</sequence>
<feature type="domain" description="Spore germination GerAC-like C-terminal" evidence="8">
    <location>
        <begin position="219"/>
        <end position="385"/>
    </location>
</feature>
<proteinExistence type="inferred from homology"/>
<dbReference type="InterPro" id="IPR038501">
    <property type="entry name" value="Spore_GerAC_C_sf"/>
</dbReference>
<evidence type="ECO:0000256" key="3">
    <source>
        <dbReference type="ARBA" id="ARBA00022544"/>
    </source>
</evidence>
<organism evidence="10 11">
    <name type="scientific">Fontibacillus solani</name>
    <dbReference type="NCBI Taxonomy" id="1572857"/>
    <lineage>
        <taxon>Bacteria</taxon>
        <taxon>Bacillati</taxon>
        <taxon>Bacillota</taxon>
        <taxon>Bacilli</taxon>
        <taxon>Bacillales</taxon>
        <taxon>Paenibacillaceae</taxon>
        <taxon>Fontibacillus</taxon>
    </lineage>
</organism>
<comment type="caution">
    <text evidence="10">The sequence shown here is derived from an EMBL/GenBank/DDBJ whole genome shotgun (WGS) entry which is preliminary data.</text>
</comment>
<reference evidence="10 11" key="1">
    <citation type="submission" date="2020-08" db="EMBL/GenBank/DDBJ databases">
        <title>Genomic Encyclopedia of Type Strains, Phase III (KMG-III): the genomes of soil and plant-associated and newly described type strains.</title>
        <authorList>
            <person name="Whitman W."/>
        </authorList>
    </citation>
    <scope>NUCLEOTIDE SEQUENCE [LARGE SCALE GENOMIC DNA]</scope>
    <source>
        <strain evidence="10 11">CECT 8693</strain>
    </source>
</reference>
<dbReference type="PANTHER" id="PTHR35789">
    <property type="entry name" value="SPORE GERMINATION PROTEIN B3"/>
    <property type="match status" value="1"/>
</dbReference>
<dbReference type="Proteomes" id="UP000567067">
    <property type="component" value="Unassembled WGS sequence"/>
</dbReference>
<evidence type="ECO:0000259" key="8">
    <source>
        <dbReference type="Pfam" id="PF05504"/>
    </source>
</evidence>
<gene>
    <name evidence="10" type="ORF">FHR92_004342</name>
</gene>
<evidence type="ECO:0000256" key="1">
    <source>
        <dbReference type="ARBA" id="ARBA00004635"/>
    </source>
</evidence>
<dbReference type="InterPro" id="IPR057336">
    <property type="entry name" value="GerAC_N"/>
</dbReference>
<accession>A0A7W3SX48</accession>
<comment type="similarity">
    <text evidence="2">Belongs to the GerABKC lipoprotein family.</text>
</comment>
<evidence type="ECO:0000256" key="5">
    <source>
        <dbReference type="ARBA" id="ARBA00023136"/>
    </source>
</evidence>
<keyword evidence="4" id="KW-0732">Signal</keyword>
<evidence type="ECO:0000256" key="4">
    <source>
        <dbReference type="ARBA" id="ARBA00022729"/>
    </source>
</evidence>
<dbReference type="Gene3D" id="3.30.300.210">
    <property type="entry name" value="Nutrient germinant receptor protein C, domain 3"/>
    <property type="match status" value="1"/>
</dbReference>
<name>A0A7W3SX48_9BACL</name>
<dbReference type="PANTHER" id="PTHR35789:SF1">
    <property type="entry name" value="SPORE GERMINATION PROTEIN B3"/>
    <property type="match status" value="1"/>
</dbReference>
<keyword evidence="6" id="KW-0564">Palmitate</keyword>
<dbReference type="PROSITE" id="PS51257">
    <property type="entry name" value="PROKAR_LIPOPROTEIN"/>
    <property type="match status" value="1"/>
</dbReference>
<keyword evidence="5" id="KW-0472">Membrane</keyword>
<evidence type="ECO:0000256" key="7">
    <source>
        <dbReference type="ARBA" id="ARBA00023288"/>
    </source>
</evidence>
<evidence type="ECO:0000256" key="6">
    <source>
        <dbReference type="ARBA" id="ARBA00023139"/>
    </source>
</evidence>
<dbReference type="EMBL" id="JACJIP010000037">
    <property type="protein sequence ID" value="MBA9087849.1"/>
    <property type="molecule type" value="Genomic_DNA"/>
</dbReference>
<dbReference type="RefSeq" id="WP_182539061.1">
    <property type="nucleotide sequence ID" value="NZ_JACJIP010000037.1"/>
</dbReference>
<keyword evidence="11" id="KW-1185">Reference proteome</keyword>
<dbReference type="InterPro" id="IPR046953">
    <property type="entry name" value="Spore_GerAC-like_C"/>
</dbReference>
<protein>
    <submittedName>
        <fullName evidence="10">Spore germination protein KC</fullName>
    </submittedName>
</protein>
<dbReference type="GO" id="GO:0016020">
    <property type="term" value="C:membrane"/>
    <property type="evidence" value="ECO:0007669"/>
    <property type="project" value="UniProtKB-SubCell"/>
</dbReference>
<evidence type="ECO:0000313" key="10">
    <source>
        <dbReference type="EMBL" id="MBA9087849.1"/>
    </source>
</evidence>
<dbReference type="GO" id="GO:0009847">
    <property type="term" value="P:spore germination"/>
    <property type="evidence" value="ECO:0007669"/>
    <property type="project" value="InterPro"/>
</dbReference>
<dbReference type="InterPro" id="IPR008844">
    <property type="entry name" value="Spore_GerAC-like"/>
</dbReference>
<evidence type="ECO:0000256" key="2">
    <source>
        <dbReference type="ARBA" id="ARBA00007886"/>
    </source>
</evidence>
<dbReference type="Pfam" id="PF05504">
    <property type="entry name" value="Spore_GerAC"/>
    <property type="match status" value="1"/>
</dbReference>
<dbReference type="Pfam" id="PF25198">
    <property type="entry name" value="Spore_GerAC_N"/>
    <property type="match status" value="1"/>
</dbReference>
<comment type="subcellular location">
    <subcellularLocation>
        <location evidence="1">Membrane</location>
        <topology evidence="1">Lipid-anchor</topology>
    </subcellularLocation>
</comment>
<keyword evidence="3" id="KW-0309">Germination</keyword>
<evidence type="ECO:0000313" key="11">
    <source>
        <dbReference type="Proteomes" id="UP000567067"/>
    </source>
</evidence>